<dbReference type="InterPro" id="IPR050811">
    <property type="entry name" value="Phosphate_ABC_transporter"/>
</dbReference>
<evidence type="ECO:0000313" key="4">
    <source>
        <dbReference type="EMBL" id="RJF36791.1"/>
    </source>
</evidence>
<dbReference type="InterPro" id="IPR024370">
    <property type="entry name" value="PBP_domain"/>
</dbReference>
<dbReference type="Gene3D" id="3.40.190.10">
    <property type="entry name" value="Periplasmic binding protein-like II"/>
    <property type="match status" value="2"/>
</dbReference>
<reference evidence="4 5" key="1">
    <citation type="submission" date="2018-09" db="EMBL/GenBank/DDBJ databases">
        <title>Identification of marine bacteria producing industrial enzymes.</title>
        <authorList>
            <person name="Cheng T.H."/>
            <person name="Saidin J."/>
            <person name="Muhd D.D."/>
            <person name="Isa M.N.M."/>
            <person name="Bakar M.F.A."/>
            <person name="Ismail N."/>
        </authorList>
    </citation>
    <scope>NUCLEOTIDE SEQUENCE [LARGE SCALE GENOMIC DNA]</scope>
    <source>
        <strain evidence="4 5">MNAD 1.6</strain>
    </source>
</reference>
<evidence type="ECO:0000259" key="3">
    <source>
        <dbReference type="Pfam" id="PF12849"/>
    </source>
</evidence>
<feature type="chain" id="PRO_5017314085" description="PBP domain-containing protein" evidence="2">
    <location>
        <begin position="24"/>
        <end position="310"/>
    </location>
</feature>
<evidence type="ECO:0000256" key="1">
    <source>
        <dbReference type="ARBA" id="ARBA00022729"/>
    </source>
</evidence>
<feature type="signal peptide" evidence="2">
    <location>
        <begin position="1"/>
        <end position="23"/>
    </location>
</feature>
<evidence type="ECO:0000256" key="2">
    <source>
        <dbReference type="SAM" id="SignalP"/>
    </source>
</evidence>
<organism evidence="4 5">
    <name type="scientific">Pseudoalteromonas gelatinilytica</name>
    <dbReference type="NCBI Taxonomy" id="1703256"/>
    <lineage>
        <taxon>Bacteria</taxon>
        <taxon>Pseudomonadati</taxon>
        <taxon>Pseudomonadota</taxon>
        <taxon>Gammaproteobacteria</taxon>
        <taxon>Alteromonadales</taxon>
        <taxon>Pseudoalteromonadaceae</taxon>
        <taxon>Pseudoalteromonas</taxon>
    </lineage>
</organism>
<evidence type="ECO:0000313" key="5">
    <source>
        <dbReference type="Proteomes" id="UP000265938"/>
    </source>
</evidence>
<dbReference type="PANTHER" id="PTHR30570:SF1">
    <property type="entry name" value="PHOSPHATE-BINDING PROTEIN PSTS"/>
    <property type="match status" value="1"/>
</dbReference>
<dbReference type="RefSeq" id="WP_119851783.1">
    <property type="nucleotide sequence ID" value="NZ_QYSE01000001.1"/>
</dbReference>
<dbReference type="AlphaFoldDB" id="A0A3A3ERY2"/>
<accession>A0A3A3ERY2</accession>
<dbReference type="EMBL" id="QYSE01000001">
    <property type="protein sequence ID" value="RJF36791.1"/>
    <property type="molecule type" value="Genomic_DNA"/>
</dbReference>
<feature type="domain" description="PBP" evidence="3">
    <location>
        <begin position="30"/>
        <end position="276"/>
    </location>
</feature>
<dbReference type="PANTHER" id="PTHR30570">
    <property type="entry name" value="PERIPLASMIC PHOSPHATE BINDING COMPONENT OF PHOSPHATE ABC TRANSPORTER"/>
    <property type="match status" value="1"/>
</dbReference>
<gene>
    <name evidence="4" type="ORF">D4741_01560</name>
</gene>
<keyword evidence="1 2" id="KW-0732">Signal</keyword>
<dbReference type="Pfam" id="PF12849">
    <property type="entry name" value="PBP_like_2"/>
    <property type="match status" value="1"/>
</dbReference>
<dbReference type="SUPFAM" id="SSF53850">
    <property type="entry name" value="Periplasmic binding protein-like II"/>
    <property type="match status" value="1"/>
</dbReference>
<proteinExistence type="predicted"/>
<sequence length="310" mass="34863">MLFRSMKALLLSTTLISAHSAYAIEENINSKPIFIAGSTTVTELLVDIKDDLSQEFGNSIQIRPMGSDKGIKAIADNVIDIGTSSRYLTKEEQQRWPFLRQIIIAQDAIAFFINKNLNITELTTKKLSEIYQGKLNKWSAVSPNTPELSTKNDEILLFSKGTNHGSFDVFLEYLNLDYIQEPGSNYIRLKMAGNRGLFSEQKVELYDQFNQALGIVQRIPNAIAYDSYGAISKLENDKRINKVTLLEIDGVSPSVESIQNGDYAFVRPLVLIVNTQSPRSKKIGDKLDVLIKSTKLQQKMLEFGYLPVKQ</sequence>
<protein>
    <recommendedName>
        <fullName evidence="3">PBP domain-containing protein</fullName>
    </recommendedName>
</protein>
<comment type="caution">
    <text evidence="4">The sequence shown here is derived from an EMBL/GenBank/DDBJ whole genome shotgun (WGS) entry which is preliminary data.</text>
</comment>
<name>A0A3A3ERY2_9GAMM</name>
<dbReference type="Proteomes" id="UP000265938">
    <property type="component" value="Unassembled WGS sequence"/>
</dbReference>